<evidence type="ECO:0000256" key="5">
    <source>
        <dbReference type="ARBA" id="ARBA00022975"/>
    </source>
</evidence>
<name>A0AB72UBE5_9PROT</name>
<dbReference type="InterPro" id="IPR000836">
    <property type="entry name" value="PRTase_dom"/>
</dbReference>
<dbReference type="NCBIfam" id="NF001729">
    <property type="entry name" value="PRK00455.1-3"/>
    <property type="match status" value="1"/>
</dbReference>
<dbReference type="GO" id="GO:0019856">
    <property type="term" value="P:pyrimidine nucleobase biosynthetic process"/>
    <property type="evidence" value="ECO:0007669"/>
    <property type="project" value="TreeGrafter"/>
</dbReference>
<keyword evidence="4 6" id="KW-0808">Transferase</keyword>
<dbReference type="InterPro" id="IPR029057">
    <property type="entry name" value="PRTase-like"/>
</dbReference>
<dbReference type="AlphaFoldDB" id="A0AB72UBE5"/>
<dbReference type="EMBL" id="CP004388">
    <property type="protein sequence ID" value="AJD51488.1"/>
    <property type="molecule type" value="Genomic_DNA"/>
</dbReference>
<reference evidence="8 9" key="1">
    <citation type="journal article" date="2012" name="J. Bacteriol.">
        <title>Genome sequence of Thalassospira xiamenensis type strain M-5.</title>
        <authorList>
            <person name="Lai Q."/>
            <person name="Shao Z."/>
        </authorList>
    </citation>
    <scope>NUCLEOTIDE SEQUENCE [LARGE SCALE GENOMIC DNA]</scope>
    <source>
        <strain evidence="8 9">M-5</strain>
    </source>
</reference>
<evidence type="ECO:0000256" key="2">
    <source>
        <dbReference type="ARBA" id="ARBA00011971"/>
    </source>
</evidence>
<evidence type="ECO:0000313" key="8">
    <source>
        <dbReference type="EMBL" id="AJD51488.1"/>
    </source>
</evidence>
<comment type="cofactor">
    <cofactor evidence="6">
        <name>Mg(2+)</name>
        <dbReference type="ChEBI" id="CHEBI:18420"/>
    </cofactor>
</comment>
<evidence type="ECO:0000256" key="1">
    <source>
        <dbReference type="ARBA" id="ARBA00004889"/>
    </source>
</evidence>
<comment type="subunit">
    <text evidence="6">Homodimer.</text>
</comment>
<comment type="similarity">
    <text evidence="6">Belongs to the purine/pyrimidine phosphoribosyltransferase family. PyrE subfamily.</text>
</comment>
<feature type="binding site" evidence="6">
    <location>
        <position position="171"/>
    </location>
    <ligand>
        <name>5-phospho-alpha-D-ribose 1-diphosphate</name>
        <dbReference type="ChEBI" id="CHEBI:58017"/>
        <note>ligand shared between dimeric partners</note>
    </ligand>
</feature>
<dbReference type="Pfam" id="PF00156">
    <property type="entry name" value="Pribosyltran"/>
    <property type="match status" value="1"/>
</dbReference>
<feature type="domain" description="Phosphoribosyltransferase" evidence="7">
    <location>
        <begin position="118"/>
        <end position="223"/>
    </location>
</feature>
<evidence type="ECO:0000256" key="3">
    <source>
        <dbReference type="ARBA" id="ARBA00022676"/>
    </source>
</evidence>
<dbReference type="KEGG" id="txi:TH3_06840"/>
<accession>A0AB72UBE5</accession>
<dbReference type="SUPFAM" id="SSF53271">
    <property type="entry name" value="PRTase-like"/>
    <property type="match status" value="1"/>
</dbReference>
<keyword evidence="5 6" id="KW-0665">Pyrimidine biosynthesis</keyword>
<feature type="binding site" evidence="6">
    <location>
        <position position="197"/>
    </location>
    <ligand>
        <name>orotate</name>
        <dbReference type="ChEBI" id="CHEBI:30839"/>
    </ligand>
</feature>
<dbReference type="GO" id="GO:0004588">
    <property type="term" value="F:orotate phosphoribosyltransferase activity"/>
    <property type="evidence" value="ECO:0007669"/>
    <property type="project" value="UniProtKB-UniRule"/>
</dbReference>
<dbReference type="CDD" id="cd06223">
    <property type="entry name" value="PRTases_typeI"/>
    <property type="match status" value="1"/>
</dbReference>
<comment type="function">
    <text evidence="6">Catalyzes the transfer of a ribosyl phosphate group from 5-phosphoribose 1-diphosphate to orotate, leading to the formation of orotidine monophosphate (OMP).</text>
</comment>
<dbReference type="InterPro" id="IPR004467">
    <property type="entry name" value="Or_phspho_trans_dom"/>
</dbReference>
<dbReference type="GO" id="GO:0044205">
    <property type="term" value="P:'de novo' UMP biosynthetic process"/>
    <property type="evidence" value="ECO:0007669"/>
    <property type="project" value="UniProtKB-UniRule"/>
</dbReference>
<feature type="binding site" description="in other chain" evidence="6">
    <location>
        <begin position="193"/>
        <end position="201"/>
    </location>
    <ligand>
        <name>5-phospho-alpha-D-ribose 1-diphosphate</name>
        <dbReference type="ChEBI" id="CHEBI:58017"/>
        <note>ligand shared between dimeric partners</note>
    </ligand>
</feature>
<organism evidence="8 9">
    <name type="scientific">Thalassospira xiamenensis M-5 = DSM 17429</name>
    <dbReference type="NCBI Taxonomy" id="1123366"/>
    <lineage>
        <taxon>Bacteria</taxon>
        <taxon>Pseudomonadati</taxon>
        <taxon>Pseudomonadota</taxon>
        <taxon>Alphaproteobacteria</taxon>
        <taxon>Rhodospirillales</taxon>
        <taxon>Thalassospiraceae</taxon>
        <taxon>Thalassospira</taxon>
    </lineage>
</organism>
<dbReference type="PANTHER" id="PTHR19278:SF9">
    <property type="entry name" value="URIDINE 5'-MONOPHOSPHATE SYNTHASE"/>
    <property type="match status" value="1"/>
</dbReference>
<feature type="binding site" description="in other chain" evidence="6">
    <location>
        <position position="168"/>
    </location>
    <ligand>
        <name>5-phospho-alpha-D-ribose 1-diphosphate</name>
        <dbReference type="ChEBI" id="CHEBI:58017"/>
        <note>ligand shared between dimeric partners</note>
    </ligand>
</feature>
<dbReference type="EC" id="2.4.2.10" evidence="2 6"/>
<keyword evidence="3 6" id="KW-0328">Glycosyltransferase</keyword>
<gene>
    <name evidence="6 8" type="primary">pyrE</name>
    <name evidence="8" type="ORF">TH3_06840</name>
</gene>
<evidence type="ECO:0000256" key="4">
    <source>
        <dbReference type="ARBA" id="ARBA00022679"/>
    </source>
</evidence>
<evidence type="ECO:0000256" key="6">
    <source>
        <dbReference type="HAMAP-Rule" id="MF_01208"/>
    </source>
</evidence>
<sequence>MPFQIDVALFASGPAARKFAPDIAGHLILTSRTAAFLCALRPKTLRRAQIFDPEKGIVAMTNETSTAHCSYAAKTVAKILLDIGAVNFRPEEAYILTSGWASPVYIDCRKLISFPRARRKVMELAARQVSDKAGYEAFDAVAGGETAGIPYSAWLADVLDLPMQYVRKKPKGFGRKARIEGDIHEGQRVLLVEDLATDGASKVNFVNAIREAGAECRHAFVVFFYGVFPNALEELKKDDIELHYLATWADILAVAEEGKYFPKEAIEGVRAFLADPIGWSKAHGGKHD</sequence>
<dbReference type="Proteomes" id="UP000007127">
    <property type="component" value="Chromosome"/>
</dbReference>
<keyword evidence="6" id="KW-0460">Magnesium</keyword>
<dbReference type="GO" id="GO:0000287">
    <property type="term" value="F:magnesium ion binding"/>
    <property type="evidence" value="ECO:0007669"/>
    <property type="project" value="UniProtKB-UniRule"/>
</dbReference>
<dbReference type="Gene3D" id="3.40.50.2020">
    <property type="match status" value="1"/>
</dbReference>
<dbReference type="InterPro" id="IPR023031">
    <property type="entry name" value="OPRT"/>
</dbReference>
<evidence type="ECO:0000259" key="7">
    <source>
        <dbReference type="Pfam" id="PF00156"/>
    </source>
</evidence>
<comment type="caution">
    <text evidence="6">Lacks conserved residue(s) required for the propagation of feature annotation.</text>
</comment>
<comment type="pathway">
    <text evidence="1 6">Pyrimidine metabolism; UMP biosynthesis via de novo pathway; UMP from orotate: step 1/2.</text>
</comment>
<evidence type="ECO:0000313" key="9">
    <source>
        <dbReference type="Proteomes" id="UP000007127"/>
    </source>
</evidence>
<proteinExistence type="inferred from homology"/>
<comment type="catalytic activity">
    <reaction evidence="6">
        <text>orotidine 5'-phosphate + diphosphate = orotate + 5-phospho-alpha-D-ribose 1-diphosphate</text>
        <dbReference type="Rhea" id="RHEA:10380"/>
        <dbReference type="ChEBI" id="CHEBI:30839"/>
        <dbReference type="ChEBI" id="CHEBI:33019"/>
        <dbReference type="ChEBI" id="CHEBI:57538"/>
        <dbReference type="ChEBI" id="CHEBI:58017"/>
        <dbReference type="EC" id="2.4.2.10"/>
    </reaction>
</comment>
<dbReference type="NCBIfam" id="TIGR00336">
    <property type="entry name" value="pyrE"/>
    <property type="match status" value="1"/>
</dbReference>
<dbReference type="HAMAP" id="MF_01208">
    <property type="entry name" value="PyrE"/>
    <property type="match status" value="1"/>
</dbReference>
<dbReference type="PANTHER" id="PTHR19278">
    <property type="entry name" value="OROTATE PHOSPHORIBOSYLTRANSFERASE"/>
    <property type="match status" value="1"/>
</dbReference>
<feature type="binding site" evidence="6">
    <location>
        <position position="167"/>
    </location>
    <ligand>
        <name>5-phospho-alpha-D-ribose 1-diphosphate</name>
        <dbReference type="ChEBI" id="CHEBI:58017"/>
        <note>ligand shared between dimeric partners</note>
    </ligand>
</feature>
<protein>
    <recommendedName>
        <fullName evidence="2 6">Orotate phosphoribosyltransferase</fullName>
        <shortName evidence="6">OPRT</shortName>
        <shortName evidence="6">OPRTase</shortName>
        <ecNumber evidence="2 6">2.4.2.10</ecNumber>
    </recommendedName>
</protein>